<organism evidence="1 2">
    <name type="scientific">Rhizorhabdus dicambivorans</name>
    <dbReference type="NCBI Taxonomy" id="1850238"/>
    <lineage>
        <taxon>Bacteria</taxon>
        <taxon>Pseudomonadati</taxon>
        <taxon>Pseudomonadota</taxon>
        <taxon>Alphaproteobacteria</taxon>
        <taxon>Sphingomonadales</taxon>
        <taxon>Sphingomonadaceae</taxon>
        <taxon>Rhizorhabdus</taxon>
    </lineage>
</organism>
<reference evidence="1 2" key="1">
    <citation type="submission" date="2017-09" db="EMBL/GenBank/DDBJ databases">
        <title>The Catabolism of 3,6-Dichlorosalicylic acid is Initiated by the Cytochrome P450 Monooxygenase DsmABC in Rhizorhabdus dicambivorans Ndbn-20.</title>
        <authorList>
            <person name="Na L."/>
        </authorList>
    </citation>
    <scope>NUCLEOTIDE SEQUENCE [LARGE SCALE GENOMIC DNA]</scope>
    <source>
        <strain evidence="1 2">Ndbn-20m</strain>
    </source>
</reference>
<accession>A0A2A4FQ68</accession>
<proteinExistence type="predicted"/>
<evidence type="ECO:0000313" key="2">
    <source>
        <dbReference type="Proteomes" id="UP000218934"/>
    </source>
</evidence>
<gene>
    <name evidence="1" type="ORF">COO09_23430</name>
</gene>
<sequence length="113" mass="12345">MSDGRALTPPERQALLVGLNDARNRHKVRAPVALNRRPALLRLILGHAGFPPLANPHLEALRALAMRLGACRDRLDAKEDGHAFDTPLLVSAARFVREQSKGEPPTTFSPTGR</sequence>
<dbReference type="Proteomes" id="UP000218934">
    <property type="component" value="Unassembled WGS sequence"/>
</dbReference>
<protein>
    <submittedName>
        <fullName evidence="1">Uncharacterized protein</fullName>
    </submittedName>
</protein>
<keyword evidence="2" id="KW-1185">Reference proteome</keyword>
<dbReference type="KEGG" id="rdi:CMV14_26220"/>
<dbReference type="AlphaFoldDB" id="A0A2A4FQ68"/>
<name>A0A2A4FQ68_9SPHN</name>
<comment type="caution">
    <text evidence="1">The sequence shown here is derived from an EMBL/GenBank/DDBJ whole genome shotgun (WGS) entry which is preliminary data.</text>
</comment>
<evidence type="ECO:0000313" key="1">
    <source>
        <dbReference type="EMBL" id="PCE39852.1"/>
    </source>
</evidence>
<dbReference type="RefSeq" id="WP_066969792.1">
    <property type="nucleotide sequence ID" value="NZ_CP023453.1"/>
</dbReference>
<dbReference type="EMBL" id="NWUF01000043">
    <property type="protein sequence ID" value="PCE39852.1"/>
    <property type="molecule type" value="Genomic_DNA"/>
</dbReference>